<organism evidence="4 5">
    <name type="scientific">Gardnerella vaginalis</name>
    <dbReference type="NCBI Taxonomy" id="2702"/>
    <lineage>
        <taxon>Bacteria</taxon>
        <taxon>Bacillati</taxon>
        <taxon>Actinomycetota</taxon>
        <taxon>Actinomycetes</taxon>
        <taxon>Bifidobacteriales</taxon>
        <taxon>Bifidobacteriaceae</taxon>
        <taxon>Gardnerella</taxon>
    </lineage>
</organism>
<dbReference type="EMBL" id="LSRC01000038">
    <property type="protein sequence ID" value="KXI16713.1"/>
    <property type="molecule type" value="Genomic_DNA"/>
</dbReference>
<dbReference type="CDD" id="cd00060">
    <property type="entry name" value="FHA"/>
    <property type="match status" value="1"/>
</dbReference>
<keyword evidence="1" id="KW-0597">Phosphoprotein</keyword>
<reference evidence="4 5" key="1">
    <citation type="submission" date="2016-02" db="EMBL/GenBank/DDBJ databases">
        <authorList>
            <person name="Wen L."/>
            <person name="He K."/>
            <person name="Yang H."/>
        </authorList>
    </citation>
    <scope>NUCLEOTIDE SEQUENCE [LARGE SCALE GENOMIC DNA]</scope>
    <source>
        <strain evidence="4 5">CMW7778B</strain>
    </source>
</reference>
<evidence type="ECO:0000313" key="4">
    <source>
        <dbReference type="EMBL" id="KXI16713.1"/>
    </source>
</evidence>
<sequence>MASQQTVQRWMITVGGVEQARIGAGQSVEIGRKPIRPLRDDGFKRIDIVDNKRSMSKRHALLIVSKNGVATIRDLHSTNGTYLVGDNGNLMRLEPDIDFQLPNSIMRMQFGDVPIDFVHVEEDASEDDSVRDLFSYATDDNRQEPDVSDLSVDQILDLRAGEPTGVFHAQSVSQPELTWNHEGSVLSSENINVPDANAVEVEIPVLRKEEEVEPRNLFDDAQESSVVEQSVVEQSDVEQSDVEQSDASSDSSVSESENSVSDKDSADSEENSKENLQDDSLSDSLSDDLSSDLQGDSLNNSQENSQENTQLYNQISEENNAQNVQNQDIFESVESEDSHTDSVTSDNAKFENNELSTSESESNYDSFANSNVGSSYDSASSQSSQFVNNDFYDEYTPAFEPGSVFEKVSQGEFDSNHEVIEAGGFTSDEAKQTSDFSEQFEMAKYSELLPYLAMNTNLYDDLYAWLAAQSNADVDEALARNSGYDSYRKAMGSE</sequence>
<evidence type="ECO:0000256" key="2">
    <source>
        <dbReference type="SAM" id="MobiDB-lite"/>
    </source>
</evidence>
<dbReference type="PATRIC" id="fig|2702.101.peg.928"/>
<feature type="compositionally biased region" description="Low complexity" evidence="2">
    <location>
        <begin position="223"/>
        <end position="234"/>
    </location>
</feature>
<dbReference type="Pfam" id="PF00498">
    <property type="entry name" value="FHA"/>
    <property type="match status" value="1"/>
</dbReference>
<evidence type="ECO:0000259" key="3">
    <source>
        <dbReference type="PROSITE" id="PS50006"/>
    </source>
</evidence>
<dbReference type="InterPro" id="IPR057893">
    <property type="entry name" value="LRV_2"/>
</dbReference>
<protein>
    <submittedName>
        <fullName evidence="4">FHA domain protein</fullName>
    </submittedName>
</protein>
<feature type="domain" description="FHA" evidence="3">
    <location>
        <begin position="28"/>
        <end position="83"/>
    </location>
</feature>
<dbReference type="AlphaFoldDB" id="A0A135Z565"/>
<feature type="compositionally biased region" description="Polar residues" evidence="2">
    <location>
        <begin position="309"/>
        <end position="329"/>
    </location>
</feature>
<evidence type="ECO:0000313" key="5">
    <source>
        <dbReference type="Proteomes" id="UP000070505"/>
    </source>
</evidence>
<proteinExistence type="predicted"/>
<dbReference type="RefSeq" id="WP_075523739.1">
    <property type="nucleotide sequence ID" value="NZ_KQ961868.1"/>
</dbReference>
<accession>A0A135Z565</accession>
<dbReference type="Gene3D" id="2.60.200.20">
    <property type="match status" value="1"/>
</dbReference>
<name>A0A135Z565_GARVA</name>
<evidence type="ECO:0000256" key="1">
    <source>
        <dbReference type="ARBA" id="ARBA00022553"/>
    </source>
</evidence>
<feature type="compositionally biased region" description="Acidic residues" evidence="2">
    <location>
        <begin position="235"/>
        <end position="244"/>
    </location>
</feature>
<feature type="compositionally biased region" description="Low complexity" evidence="2">
    <location>
        <begin position="291"/>
        <end position="308"/>
    </location>
</feature>
<dbReference type="SUPFAM" id="SSF49879">
    <property type="entry name" value="SMAD/FHA domain"/>
    <property type="match status" value="1"/>
</dbReference>
<dbReference type="Proteomes" id="UP000070505">
    <property type="component" value="Unassembled WGS sequence"/>
</dbReference>
<gene>
    <name evidence="4" type="ORF">HMPREF3230_00947</name>
</gene>
<dbReference type="InterPro" id="IPR008984">
    <property type="entry name" value="SMAD_FHA_dom_sf"/>
</dbReference>
<feature type="compositionally biased region" description="Low complexity" evidence="2">
    <location>
        <begin position="353"/>
        <end position="363"/>
    </location>
</feature>
<dbReference type="PROSITE" id="PS50006">
    <property type="entry name" value="FHA_DOMAIN"/>
    <property type="match status" value="1"/>
</dbReference>
<feature type="compositionally biased region" description="Basic and acidic residues" evidence="2">
    <location>
        <begin position="260"/>
        <end position="276"/>
    </location>
</feature>
<feature type="region of interest" description="Disordered" evidence="2">
    <location>
        <begin position="214"/>
        <end position="366"/>
    </location>
</feature>
<comment type="caution">
    <text evidence="4">The sequence shown here is derived from an EMBL/GenBank/DDBJ whole genome shotgun (WGS) entry which is preliminary data.</text>
</comment>
<dbReference type="InterPro" id="IPR000253">
    <property type="entry name" value="FHA_dom"/>
</dbReference>
<feature type="compositionally biased region" description="Low complexity" evidence="2">
    <location>
        <begin position="245"/>
        <end position="259"/>
    </location>
</feature>
<dbReference type="Pfam" id="PF25591">
    <property type="entry name" value="LRV_2"/>
    <property type="match status" value="1"/>
</dbReference>
<dbReference type="SMART" id="SM00240">
    <property type="entry name" value="FHA"/>
    <property type="match status" value="1"/>
</dbReference>